<gene>
    <name evidence="2" type="ORF">GZA08_10540</name>
</gene>
<proteinExistence type="predicted"/>
<protein>
    <submittedName>
        <fullName evidence="2">Dual specificity protein phosphatase family protein</fullName>
    </submittedName>
</protein>
<dbReference type="Gene3D" id="3.90.190.10">
    <property type="entry name" value="Protein tyrosine phosphatase superfamily"/>
    <property type="match status" value="1"/>
</dbReference>
<dbReference type="Pfam" id="PF13350">
    <property type="entry name" value="Y_phosphatase3"/>
    <property type="match status" value="1"/>
</dbReference>
<dbReference type="SUPFAM" id="SSF52799">
    <property type="entry name" value="(Phosphotyrosine protein) phosphatases II"/>
    <property type="match status" value="1"/>
</dbReference>
<reference evidence="2 3" key="1">
    <citation type="submission" date="2020-02" db="EMBL/GenBank/DDBJ databases">
        <title>Pseudoroseicyclus tamarix, sp. nov., isolated from offshore sediment of a Tamarix chinensis forest.</title>
        <authorList>
            <person name="Gai Y."/>
        </authorList>
    </citation>
    <scope>NUCLEOTIDE SEQUENCE [LARGE SCALE GENOMIC DNA]</scope>
    <source>
        <strain evidence="2 3">CLL3-39</strain>
    </source>
</reference>
<keyword evidence="3" id="KW-1185">Reference proteome</keyword>
<comment type="caution">
    <text evidence="2">The sequence shown here is derived from an EMBL/GenBank/DDBJ whole genome shotgun (WGS) entry which is preliminary data.</text>
</comment>
<dbReference type="Proteomes" id="UP000474757">
    <property type="component" value="Unassembled WGS sequence"/>
</dbReference>
<name>A0A6B2K125_9RHOB</name>
<dbReference type="InterPro" id="IPR029021">
    <property type="entry name" value="Prot-tyrosine_phosphatase-like"/>
</dbReference>
<dbReference type="GO" id="GO:0004721">
    <property type="term" value="F:phosphoprotein phosphatase activity"/>
    <property type="evidence" value="ECO:0007669"/>
    <property type="project" value="InterPro"/>
</dbReference>
<sequence length="234" mass="26099">MEKPTNTLPESAESAPETATGAPVPDVVPHAGEPFAPTFRHRWKYAMADHAILRRHWRNFKEFAPGAYRSNHPTVARLAEYKAQGIRSVLCLRGAPPSAAFRIEAAACAELGLTLWTTPLRARKAPPVEAVLRAFEIFRRIDKPFLLHCKSGADRAGFGSALYLLHLGRPVEEAQAQLSWKHWHIRRGPTAVLDAVLDLYAQDAAQIGPEEWFATRYDPVAIQAAFERGELAYR</sequence>
<evidence type="ECO:0000313" key="2">
    <source>
        <dbReference type="EMBL" id="NDV01402.1"/>
    </source>
</evidence>
<dbReference type="InterPro" id="IPR026893">
    <property type="entry name" value="Tyr/Ser_Pase_IphP-type"/>
</dbReference>
<dbReference type="AlphaFoldDB" id="A0A6B2K125"/>
<evidence type="ECO:0000313" key="3">
    <source>
        <dbReference type="Proteomes" id="UP000474757"/>
    </source>
</evidence>
<dbReference type="EMBL" id="JAAGAB010000002">
    <property type="protein sequence ID" value="NDV01402.1"/>
    <property type="molecule type" value="Genomic_DNA"/>
</dbReference>
<evidence type="ECO:0000256" key="1">
    <source>
        <dbReference type="SAM" id="MobiDB-lite"/>
    </source>
</evidence>
<accession>A0A6B2K125</accession>
<feature type="region of interest" description="Disordered" evidence="1">
    <location>
        <begin position="1"/>
        <end position="29"/>
    </location>
</feature>
<dbReference type="RefSeq" id="WP_163893216.1">
    <property type="nucleotide sequence ID" value="NZ_JAAFYS010000002.1"/>
</dbReference>
<organism evidence="2 3">
    <name type="scientific">Pseudoroseicyclus tamaricis</name>
    <dbReference type="NCBI Taxonomy" id="2705421"/>
    <lineage>
        <taxon>Bacteria</taxon>
        <taxon>Pseudomonadati</taxon>
        <taxon>Pseudomonadota</taxon>
        <taxon>Alphaproteobacteria</taxon>
        <taxon>Rhodobacterales</taxon>
        <taxon>Paracoccaceae</taxon>
        <taxon>Pseudoroseicyclus</taxon>
    </lineage>
</organism>